<feature type="domain" description="Serine aminopeptidase S33" evidence="1">
    <location>
        <begin position="192"/>
        <end position="416"/>
    </location>
</feature>
<gene>
    <name evidence="2" type="primary">Contig13775.g14691</name>
    <name evidence="2" type="ORF">STYLEM_11277</name>
</gene>
<dbReference type="InterPro" id="IPR022742">
    <property type="entry name" value="Hydrolase_4"/>
</dbReference>
<dbReference type="Gene3D" id="3.40.50.1820">
    <property type="entry name" value="alpha/beta hydrolase"/>
    <property type="match status" value="1"/>
</dbReference>
<evidence type="ECO:0000259" key="1">
    <source>
        <dbReference type="Pfam" id="PF12146"/>
    </source>
</evidence>
<dbReference type="InterPro" id="IPR029058">
    <property type="entry name" value="AB_hydrolase_fold"/>
</dbReference>
<proteinExistence type="predicted"/>
<dbReference type="InParanoid" id="A0A078ALG3"/>
<dbReference type="AlphaFoldDB" id="A0A078ALG3"/>
<keyword evidence="3" id="KW-1185">Reference proteome</keyword>
<dbReference type="EMBL" id="CCKQ01010716">
    <property type="protein sequence ID" value="CDW82247.1"/>
    <property type="molecule type" value="Genomic_DNA"/>
</dbReference>
<dbReference type="OrthoDB" id="407812at2759"/>
<reference evidence="2 3" key="1">
    <citation type="submission" date="2014-06" db="EMBL/GenBank/DDBJ databases">
        <authorList>
            <person name="Swart Estienne"/>
        </authorList>
    </citation>
    <scope>NUCLEOTIDE SEQUENCE [LARGE SCALE GENOMIC DNA]</scope>
    <source>
        <strain evidence="2 3">130c</strain>
    </source>
</reference>
<dbReference type="SUPFAM" id="SSF53474">
    <property type="entry name" value="alpha/beta-Hydrolases"/>
    <property type="match status" value="1"/>
</dbReference>
<sequence>MKTFNYFLRRKTSALTVRRFTTATNSRKLQAEQEDPYSQLYLEKYAAQDPFFQGYSDVDPAQLLPVQSQQGKDPIQNNQIFDPILLRDIYNDLKSIEIEPNLEQAKQISDLLLHNERLNKSKKPSHIIIKNFQKHRTDEQVLEINRQDESFKRKTRFMEQKFPFIDKFVLQTKENGEEKALKNYYYPSKLDHRKGVVYYLHGYGDTCSRYSYLAEKYANHGYDFLGFDYKGFGFSQGIRGQIDSPRSVLDDQLRFMEVTEKQLGLNNTQKFLVGMSFGARVAIQAAYERKDISGIQLLAPYIEVQDLDSQTFKTNMKTIIDDFYPDQGLGMLSLKKQERIENLLKKFIASFKLVDEQMKQAQVGSEHIKTPTLMILGGKDQLISNTAAINYFKGINTQDKDLIVYEDLDHLVIQDTTRFEQVSKDLCYWLQTHSNL</sequence>
<dbReference type="Proteomes" id="UP000039865">
    <property type="component" value="Unassembled WGS sequence"/>
</dbReference>
<dbReference type="Pfam" id="PF12146">
    <property type="entry name" value="Hydrolase_4"/>
    <property type="match status" value="1"/>
</dbReference>
<dbReference type="PANTHER" id="PTHR11614">
    <property type="entry name" value="PHOSPHOLIPASE-RELATED"/>
    <property type="match status" value="1"/>
</dbReference>
<dbReference type="InterPro" id="IPR051044">
    <property type="entry name" value="MAG_DAG_Lipase"/>
</dbReference>
<organism evidence="2 3">
    <name type="scientific">Stylonychia lemnae</name>
    <name type="common">Ciliate</name>
    <dbReference type="NCBI Taxonomy" id="5949"/>
    <lineage>
        <taxon>Eukaryota</taxon>
        <taxon>Sar</taxon>
        <taxon>Alveolata</taxon>
        <taxon>Ciliophora</taxon>
        <taxon>Intramacronucleata</taxon>
        <taxon>Spirotrichea</taxon>
        <taxon>Stichotrichia</taxon>
        <taxon>Sporadotrichida</taxon>
        <taxon>Oxytrichidae</taxon>
        <taxon>Stylonychinae</taxon>
        <taxon>Stylonychia</taxon>
    </lineage>
</organism>
<dbReference type="OMA" id="FVIPENM"/>
<evidence type="ECO:0000313" key="3">
    <source>
        <dbReference type="Proteomes" id="UP000039865"/>
    </source>
</evidence>
<protein>
    <recommendedName>
        <fullName evidence="1">Serine aminopeptidase S33 domain-containing protein</fullName>
    </recommendedName>
</protein>
<accession>A0A078ALG3</accession>
<evidence type="ECO:0000313" key="2">
    <source>
        <dbReference type="EMBL" id="CDW82247.1"/>
    </source>
</evidence>
<dbReference type="FunCoup" id="A0A078ALG3">
    <property type="interactions" value="25"/>
</dbReference>
<name>A0A078ALG3_STYLE</name>